<keyword evidence="2" id="KW-0378">Hydrolase</keyword>
<dbReference type="AlphaFoldDB" id="A0A9P3FKN3"/>
<keyword evidence="4" id="KW-0812">Transmembrane</keyword>
<proteinExistence type="inferred from homology"/>
<comment type="similarity">
    <text evidence="1">Belongs to the 'GDXG' lipolytic enzyme family.</text>
</comment>
<feature type="active site" evidence="3">
    <location>
        <position position="201"/>
    </location>
</feature>
<dbReference type="PANTHER" id="PTHR48081:SF8">
    <property type="entry name" value="ALPHA_BETA HYDROLASE FOLD-3 DOMAIN-CONTAINING PROTEIN-RELATED"/>
    <property type="match status" value="1"/>
</dbReference>
<accession>A0A9P3FKN3</accession>
<dbReference type="Proteomes" id="UP000825890">
    <property type="component" value="Unassembled WGS sequence"/>
</dbReference>
<feature type="domain" description="Alpha/beta hydrolase fold-3" evidence="5">
    <location>
        <begin position="119"/>
        <end position="335"/>
    </location>
</feature>
<evidence type="ECO:0000313" key="7">
    <source>
        <dbReference type="Proteomes" id="UP000825890"/>
    </source>
</evidence>
<dbReference type="InterPro" id="IPR013094">
    <property type="entry name" value="AB_hydrolase_3"/>
</dbReference>
<evidence type="ECO:0000313" key="6">
    <source>
        <dbReference type="EMBL" id="GIZ49007.1"/>
    </source>
</evidence>
<feature type="transmembrane region" description="Helical" evidence="4">
    <location>
        <begin position="7"/>
        <end position="30"/>
    </location>
</feature>
<evidence type="ECO:0000256" key="2">
    <source>
        <dbReference type="ARBA" id="ARBA00022801"/>
    </source>
</evidence>
<dbReference type="InterPro" id="IPR029058">
    <property type="entry name" value="AB_hydrolase_fold"/>
</dbReference>
<dbReference type="PANTHER" id="PTHR48081">
    <property type="entry name" value="AB HYDROLASE SUPERFAMILY PROTEIN C4A8.06C"/>
    <property type="match status" value="1"/>
</dbReference>
<name>A0A9P3FKN3_9PEZI</name>
<dbReference type="GO" id="GO:0016787">
    <property type="term" value="F:hydrolase activity"/>
    <property type="evidence" value="ECO:0007669"/>
    <property type="project" value="UniProtKB-KW"/>
</dbReference>
<dbReference type="Gene3D" id="3.40.50.1820">
    <property type="entry name" value="alpha/beta hydrolase"/>
    <property type="match status" value="1"/>
</dbReference>
<keyword evidence="7" id="KW-1185">Reference proteome</keyword>
<organism evidence="6 7">
    <name type="scientific">Cercospora kikuchii</name>
    <dbReference type="NCBI Taxonomy" id="84275"/>
    <lineage>
        <taxon>Eukaryota</taxon>
        <taxon>Fungi</taxon>
        <taxon>Dikarya</taxon>
        <taxon>Ascomycota</taxon>
        <taxon>Pezizomycotina</taxon>
        <taxon>Dothideomycetes</taxon>
        <taxon>Dothideomycetidae</taxon>
        <taxon>Mycosphaerellales</taxon>
        <taxon>Mycosphaerellaceae</taxon>
        <taxon>Cercospora</taxon>
    </lineage>
</organism>
<dbReference type="InterPro" id="IPR033140">
    <property type="entry name" value="Lipase_GDXG_put_SER_AS"/>
</dbReference>
<evidence type="ECO:0000256" key="3">
    <source>
        <dbReference type="PROSITE-ProRule" id="PRU10038"/>
    </source>
</evidence>
<protein>
    <recommendedName>
        <fullName evidence="5">Alpha/beta hydrolase fold-3 domain-containing protein</fullName>
    </recommendedName>
</protein>
<gene>
    <name evidence="6" type="ORF">CKM354_001204800</name>
</gene>
<dbReference type="EMBL" id="BOLY01000008">
    <property type="protein sequence ID" value="GIZ49007.1"/>
    <property type="molecule type" value="Genomic_DNA"/>
</dbReference>
<reference evidence="6 7" key="1">
    <citation type="submission" date="2021-01" db="EMBL/GenBank/DDBJ databases">
        <title>Cercospora kikuchii MAFF 305040 whole genome shotgun sequence.</title>
        <authorList>
            <person name="Kashiwa T."/>
            <person name="Suzuki T."/>
        </authorList>
    </citation>
    <scope>NUCLEOTIDE SEQUENCE [LARGE SCALE GENOMIC DNA]</scope>
    <source>
        <strain evidence="6 7">MAFF 305040</strain>
    </source>
</reference>
<evidence type="ECO:0000259" key="5">
    <source>
        <dbReference type="Pfam" id="PF07859"/>
    </source>
</evidence>
<dbReference type="GeneID" id="68297623"/>
<evidence type="ECO:0000256" key="1">
    <source>
        <dbReference type="ARBA" id="ARBA00010515"/>
    </source>
</evidence>
<dbReference type="PROSITE" id="PS01174">
    <property type="entry name" value="LIPASE_GDXG_SER"/>
    <property type="match status" value="1"/>
</dbReference>
<dbReference type="InterPro" id="IPR050300">
    <property type="entry name" value="GDXG_lipolytic_enzyme"/>
</dbReference>
<sequence>MTGRHHLFVRLVVDILLLPAYILAICFPNLRPSSTWSWRQALRVRVVRIIVQTISLKRTAFPLSNEPGLEGDRFELIAAANPRSYVEICNINEEVRPQPTGATWFPTRLQNAREARKVVIHFHGGAYVLGDGRDKDAGFAARTLLESCGGNISHIVCPQYRLVSAGTRRFPAALQDAVTCYAYIIRTRGVDPQDVVVSGDSAGGHLALGLIRYLEQFAHTVDLPVPSNLWLWSPWVGPGFGDSSDHDLCVRAKTDYTTAELGNWCVDLVRSSVDLENPYIQVLGNPYRTSARIFICAGEFEVFLDDNILLAEQMRGIQNNVVETFIIPNAPHDVLLMGDKVGFEYEAKMGALAAAKTLLQA</sequence>
<keyword evidence="4" id="KW-1133">Transmembrane helix</keyword>
<evidence type="ECO:0000256" key="4">
    <source>
        <dbReference type="SAM" id="Phobius"/>
    </source>
</evidence>
<dbReference type="RefSeq" id="XP_044663494.1">
    <property type="nucleotide sequence ID" value="XM_044807559.1"/>
</dbReference>
<dbReference type="Pfam" id="PF07859">
    <property type="entry name" value="Abhydrolase_3"/>
    <property type="match status" value="1"/>
</dbReference>
<keyword evidence="4" id="KW-0472">Membrane</keyword>
<comment type="caution">
    <text evidence="6">The sequence shown here is derived from an EMBL/GenBank/DDBJ whole genome shotgun (WGS) entry which is preliminary data.</text>
</comment>
<dbReference type="SUPFAM" id="SSF53474">
    <property type="entry name" value="alpha/beta-Hydrolases"/>
    <property type="match status" value="1"/>
</dbReference>
<dbReference type="OrthoDB" id="2152029at2759"/>